<accession>A0ACC1D3X7</accession>
<comment type="caution">
    <text evidence="1">The sequence shown here is derived from an EMBL/GenBank/DDBJ whole genome shotgun (WGS) entry which is preliminary data.</text>
</comment>
<reference evidence="1 2" key="1">
    <citation type="journal article" date="2021" name="Front. Genet.">
        <title>Chromosome-Level Genome Assembly Reveals Significant Gene Expansion in the Toll and IMD Signaling Pathways of Dendrolimus kikuchii.</title>
        <authorList>
            <person name="Zhou J."/>
            <person name="Wu P."/>
            <person name="Xiong Z."/>
            <person name="Liu N."/>
            <person name="Zhao N."/>
            <person name="Ji M."/>
            <person name="Qiu Y."/>
            <person name="Yang B."/>
        </authorList>
    </citation>
    <scope>NUCLEOTIDE SEQUENCE [LARGE SCALE GENOMIC DNA]</scope>
    <source>
        <strain evidence="1">Ann1</strain>
    </source>
</reference>
<dbReference type="EMBL" id="CM034396">
    <property type="protein sequence ID" value="KAJ0178525.1"/>
    <property type="molecule type" value="Genomic_DNA"/>
</dbReference>
<sequence length="86" mass="9753">MSPPGRVRAFFVALFVRLQFLISDVKPSSSCSVESLEHFLDSFVSSVHAIQNLNLDELADFMFLHTALRKLDSETVPFLRNGPKRE</sequence>
<evidence type="ECO:0000313" key="1">
    <source>
        <dbReference type="EMBL" id="KAJ0178525.1"/>
    </source>
</evidence>
<protein>
    <submittedName>
        <fullName evidence="1">Uncharacterized protein</fullName>
    </submittedName>
</protein>
<gene>
    <name evidence="1" type="ORF">K1T71_006348</name>
</gene>
<dbReference type="Proteomes" id="UP000824533">
    <property type="component" value="Linkage Group LG10"/>
</dbReference>
<evidence type="ECO:0000313" key="2">
    <source>
        <dbReference type="Proteomes" id="UP000824533"/>
    </source>
</evidence>
<name>A0ACC1D3X7_9NEOP</name>
<proteinExistence type="predicted"/>
<organism evidence="1 2">
    <name type="scientific">Dendrolimus kikuchii</name>
    <dbReference type="NCBI Taxonomy" id="765133"/>
    <lineage>
        <taxon>Eukaryota</taxon>
        <taxon>Metazoa</taxon>
        <taxon>Ecdysozoa</taxon>
        <taxon>Arthropoda</taxon>
        <taxon>Hexapoda</taxon>
        <taxon>Insecta</taxon>
        <taxon>Pterygota</taxon>
        <taxon>Neoptera</taxon>
        <taxon>Endopterygota</taxon>
        <taxon>Lepidoptera</taxon>
        <taxon>Glossata</taxon>
        <taxon>Ditrysia</taxon>
        <taxon>Bombycoidea</taxon>
        <taxon>Lasiocampidae</taxon>
        <taxon>Dendrolimus</taxon>
    </lineage>
</organism>
<keyword evidence="2" id="KW-1185">Reference proteome</keyword>